<accession>A0AAD9D760</accession>
<dbReference type="PANTHER" id="PTHR43283">
    <property type="entry name" value="BETA-LACTAMASE-RELATED"/>
    <property type="match status" value="1"/>
</dbReference>
<dbReference type="EC" id="3.5.2.6" evidence="3"/>
<evidence type="ECO:0000256" key="1">
    <source>
        <dbReference type="SAM" id="SignalP"/>
    </source>
</evidence>
<dbReference type="SUPFAM" id="SSF56601">
    <property type="entry name" value="beta-lactamase/transpeptidase-like"/>
    <property type="match status" value="1"/>
</dbReference>
<evidence type="ECO:0000313" key="4">
    <source>
        <dbReference type="Proteomes" id="UP001224775"/>
    </source>
</evidence>
<dbReference type="AlphaFoldDB" id="A0AAD9D760"/>
<dbReference type="Proteomes" id="UP001224775">
    <property type="component" value="Unassembled WGS sequence"/>
</dbReference>
<gene>
    <name evidence="3" type="ORF">QTG54_014019</name>
</gene>
<dbReference type="GO" id="GO:0008800">
    <property type="term" value="F:beta-lactamase activity"/>
    <property type="evidence" value="ECO:0007669"/>
    <property type="project" value="UniProtKB-EC"/>
</dbReference>
<feature type="domain" description="Beta-lactamase-related" evidence="2">
    <location>
        <begin position="74"/>
        <end position="352"/>
    </location>
</feature>
<dbReference type="InterPro" id="IPR001466">
    <property type="entry name" value="Beta-lactam-related"/>
</dbReference>
<dbReference type="Gene3D" id="3.40.710.10">
    <property type="entry name" value="DD-peptidase/beta-lactamase superfamily"/>
    <property type="match status" value="1"/>
</dbReference>
<organism evidence="3 4">
    <name type="scientific">Skeletonema marinoi</name>
    <dbReference type="NCBI Taxonomy" id="267567"/>
    <lineage>
        <taxon>Eukaryota</taxon>
        <taxon>Sar</taxon>
        <taxon>Stramenopiles</taxon>
        <taxon>Ochrophyta</taxon>
        <taxon>Bacillariophyta</taxon>
        <taxon>Coscinodiscophyceae</taxon>
        <taxon>Thalassiosirophycidae</taxon>
        <taxon>Thalassiosirales</taxon>
        <taxon>Skeletonemataceae</taxon>
        <taxon>Skeletonema</taxon>
        <taxon>Skeletonema marinoi-dohrnii complex</taxon>
    </lineage>
</organism>
<dbReference type="InterPro" id="IPR050789">
    <property type="entry name" value="Diverse_Enzym_Activities"/>
</dbReference>
<dbReference type="EMBL" id="JATAAI010000034">
    <property type="protein sequence ID" value="KAK1735405.1"/>
    <property type="molecule type" value="Genomic_DNA"/>
</dbReference>
<reference evidence="3" key="1">
    <citation type="submission" date="2023-06" db="EMBL/GenBank/DDBJ databases">
        <title>Survivors Of The Sea: Transcriptome response of Skeletonema marinoi to long-term dormancy.</title>
        <authorList>
            <person name="Pinder M.I.M."/>
            <person name="Kourtchenko O."/>
            <person name="Robertson E.K."/>
            <person name="Larsson T."/>
            <person name="Maumus F."/>
            <person name="Osuna-Cruz C.M."/>
            <person name="Vancaester E."/>
            <person name="Stenow R."/>
            <person name="Vandepoele K."/>
            <person name="Ploug H."/>
            <person name="Bruchert V."/>
            <person name="Godhe A."/>
            <person name="Topel M."/>
        </authorList>
    </citation>
    <scope>NUCLEOTIDE SEQUENCE</scope>
    <source>
        <strain evidence="3">R05AC</strain>
    </source>
</reference>
<protein>
    <submittedName>
        <fullName evidence="3">Beta-lactamase</fullName>
        <ecNumber evidence="3">3.5.2.6</ecNumber>
    </submittedName>
</protein>
<sequence>MKIIASAVSLLASLSSCNAEASLLRATISTDDRPTPTVIDLSQDIPRDEAAISSSPGSKAVQEAAAEDPLLRNAMVIENGSIVSSYHRDDVDPNETHEVNSVTKSWMSLLFGIMVDDGLLSLDTTLGEIFSNDDEWADVTDGSTDFRKGVTVRELLTMTSGLIDNHRMSQGTTHGGQSLEGALSYPDVDIEVKGEWEYLINSNIFSYIIVELTGMTPRQFSAERVMGKLGVGEDEYGWGQNDDGVEAGGGAMFLTPMQMAKFGQLYLQGGRTSPSNDERVISEEWIDASFTHHSTTDWSSVGMGHVNRLNGNPYGYLFCGIEYPSRSTVYCAFGTGGQLVCVDRDLGRVLIATRENNGKNEGFSDMFNVVDVALEKTLSFCAPNGGLSGISSTVESRAE</sequence>
<keyword evidence="3" id="KW-0378">Hydrolase</keyword>
<dbReference type="PANTHER" id="PTHR43283:SF7">
    <property type="entry name" value="BETA-LACTAMASE-RELATED DOMAIN-CONTAINING PROTEIN"/>
    <property type="match status" value="1"/>
</dbReference>
<evidence type="ECO:0000313" key="3">
    <source>
        <dbReference type="EMBL" id="KAK1735405.1"/>
    </source>
</evidence>
<feature type="signal peptide" evidence="1">
    <location>
        <begin position="1"/>
        <end position="19"/>
    </location>
</feature>
<feature type="chain" id="PRO_5042255228" evidence="1">
    <location>
        <begin position="20"/>
        <end position="399"/>
    </location>
</feature>
<proteinExistence type="predicted"/>
<evidence type="ECO:0000259" key="2">
    <source>
        <dbReference type="Pfam" id="PF00144"/>
    </source>
</evidence>
<comment type="caution">
    <text evidence="3">The sequence shown here is derived from an EMBL/GenBank/DDBJ whole genome shotgun (WGS) entry which is preliminary data.</text>
</comment>
<name>A0AAD9D760_9STRA</name>
<dbReference type="Pfam" id="PF00144">
    <property type="entry name" value="Beta-lactamase"/>
    <property type="match status" value="1"/>
</dbReference>
<keyword evidence="4" id="KW-1185">Reference proteome</keyword>
<dbReference type="InterPro" id="IPR012338">
    <property type="entry name" value="Beta-lactam/transpept-like"/>
</dbReference>
<dbReference type="PROSITE" id="PS51257">
    <property type="entry name" value="PROKAR_LIPOPROTEIN"/>
    <property type="match status" value="1"/>
</dbReference>
<keyword evidence="1" id="KW-0732">Signal</keyword>